<dbReference type="Pfam" id="PF00069">
    <property type="entry name" value="Pkinase"/>
    <property type="match status" value="1"/>
</dbReference>
<dbReference type="PANTHER" id="PTHR24345:SF43">
    <property type="entry name" value="INACTIVE SERINE_THREONINE-PROTEIN KINASE PLK5"/>
    <property type="match status" value="1"/>
</dbReference>
<dbReference type="GO" id="GO:0005813">
    <property type="term" value="C:centrosome"/>
    <property type="evidence" value="ECO:0007669"/>
    <property type="project" value="TreeGrafter"/>
</dbReference>
<feature type="non-terminal residue" evidence="2">
    <location>
        <position position="102"/>
    </location>
</feature>
<dbReference type="GO" id="GO:0004674">
    <property type="term" value="F:protein serine/threonine kinase activity"/>
    <property type="evidence" value="ECO:0007669"/>
    <property type="project" value="TreeGrafter"/>
</dbReference>
<dbReference type="GO" id="GO:0000922">
    <property type="term" value="C:spindle pole"/>
    <property type="evidence" value="ECO:0007669"/>
    <property type="project" value="TreeGrafter"/>
</dbReference>
<evidence type="ECO:0000313" key="3">
    <source>
        <dbReference type="Proteomes" id="UP000545574"/>
    </source>
</evidence>
<protein>
    <submittedName>
        <fullName evidence="2">PLK2 kinase</fullName>
    </submittedName>
</protein>
<organism evidence="2 3">
    <name type="scientific">Panurus biarmicus</name>
    <name type="common">Bearded tit</name>
    <dbReference type="NCBI Taxonomy" id="181101"/>
    <lineage>
        <taxon>Eukaryota</taxon>
        <taxon>Metazoa</taxon>
        <taxon>Chordata</taxon>
        <taxon>Craniata</taxon>
        <taxon>Vertebrata</taxon>
        <taxon>Euteleostomi</taxon>
        <taxon>Archelosauria</taxon>
        <taxon>Archosauria</taxon>
        <taxon>Dinosauria</taxon>
        <taxon>Saurischia</taxon>
        <taxon>Theropoda</taxon>
        <taxon>Coelurosauria</taxon>
        <taxon>Aves</taxon>
        <taxon>Neognathae</taxon>
        <taxon>Neoaves</taxon>
        <taxon>Telluraves</taxon>
        <taxon>Australaves</taxon>
        <taxon>Passeriformes</taxon>
        <taxon>Sylvioidea</taxon>
        <taxon>Sylviidae</taxon>
        <taxon>Sylviidae incertae sedis</taxon>
        <taxon>Panurus</taxon>
    </lineage>
</organism>
<dbReference type="InterPro" id="IPR011009">
    <property type="entry name" value="Kinase-like_dom_sf"/>
</dbReference>
<dbReference type="GO" id="GO:0000776">
    <property type="term" value="C:kinetochore"/>
    <property type="evidence" value="ECO:0007669"/>
    <property type="project" value="TreeGrafter"/>
</dbReference>
<reference evidence="2 3" key="1">
    <citation type="submission" date="2019-09" db="EMBL/GenBank/DDBJ databases">
        <title>Bird 10,000 Genomes (B10K) Project - Family phase.</title>
        <authorList>
            <person name="Zhang G."/>
        </authorList>
    </citation>
    <scope>NUCLEOTIDE SEQUENCE [LARGE SCALE GENOMIC DNA]</scope>
    <source>
        <strain evidence="2">B10K-DU-030-18</strain>
    </source>
</reference>
<keyword evidence="3" id="KW-1185">Reference proteome</keyword>
<dbReference type="GO" id="GO:0005634">
    <property type="term" value="C:nucleus"/>
    <property type="evidence" value="ECO:0007669"/>
    <property type="project" value="TreeGrafter"/>
</dbReference>
<sequence>TPSYLAPEVLDRRGHAVPSDIWALGCAVYTALAGHAPFEARHRAELYRRIRGARYPLPPQLSPPARALIAHMLHPDPAARPGLAGVLGHPFLTQVRGWGTRR</sequence>
<feature type="domain" description="Protein kinase" evidence="1">
    <location>
        <begin position="1"/>
        <end position="92"/>
    </location>
</feature>
<dbReference type="PROSITE" id="PS50011">
    <property type="entry name" value="PROTEIN_KINASE_DOM"/>
    <property type="match status" value="1"/>
</dbReference>
<evidence type="ECO:0000313" key="2">
    <source>
        <dbReference type="EMBL" id="NWW37682.1"/>
    </source>
</evidence>
<dbReference type="SUPFAM" id="SSF56112">
    <property type="entry name" value="Protein kinase-like (PK-like)"/>
    <property type="match status" value="1"/>
</dbReference>
<evidence type="ECO:0000259" key="1">
    <source>
        <dbReference type="PROSITE" id="PS50011"/>
    </source>
</evidence>
<dbReference type="Gene3D" id="1.10.510.10">
    <property type="entry name" value="Transferase(Phosphotransferase) domain 1"/>
    <property type="match status" value="1"/>
</dbReference>
<feature type="non-terminal residue" evidence="2">
    <location>
        <position position="1"/>
    </location>
</feature>
<dbReference type="GO" id="GO:0007052">
    <property type="term" value="P:mitotic spindle organization"/>
    <property type="evidence" value="ECO:0007669"/>
    <property type="project" value="TreeGrafter"/>
</dbReference>
<dbReference type="InterPro" id="IPR000719">
    <property type="entry name" value="Prot_kinase_dom"/>
</dbReference>
<name>A0A7K6MM50_PANBI</name>
<keyword evidence="2" id="KW-0418">Kinase</keyword>
<dbReference type="AlphaFoldDB" id="A0A7K6MM50"/>
<proteinExistence type="predicted"/>
<dbReference type="PANTHER" id="PTHR24345">
    <property type="entry name" value="SERINE/THREONINE-PROTEIN KINASE PLK"/>
    <property type="match status" value="1"/>
</dbReference>
<comment type="caution">
    <text evidence="2">The sequence shown here is derived from an EMBL/GenBank/DDBJ whole genome shotgun (WGS) entry which is preliminary data.</text>
</comment>
<keyword evidence="2" id="KW-0808">Transferase</keyword>
<dbReference type="GO" id="GO:0005737">
    <property type="term" value="C:cytoplasm"/>
    <property type="evidence" value="ECO:0007669"/>
    <property type="project" value="TreeGrafter"/>
</dbReference>
<dbReference type="Proteomes" id="UP000545574">
    <property type="component" value="Unassembled WGS sequence"/>
</dbReference>
<dbReference type="GO" id="GO:0005524">
    <property type="term" value="F:ATP binding"/>
    <property type="evidence" value="ECO:0007669"/>
    <property type="project" value="InterPro"/>
</dbReference>
<accession>A0A7K6MM50</accession>
<dbReference type="EMBL" id="VZRT01001928">
    <property type="protein sequence ID" value="NWW37682.1"/>
    <property type="molecule type" value="Genomic_DNA"/>
</dbReference>
<gene>
    <name evidence="2" type="primary">Plk2_0</name>
    <name evidence="2" type="ORF">PANBIA_R14000</name>
</gene>